<proteinExistence type="inferred from homology"/>
<dbReference type="EMBL" id="JALIDZ010000006">
    <property type="protein sequence ID" value="MCT8973127.1"/>
    <property type="molecule type" value="Genomic_DNA"/>
</dbReference>
<feature type="active site" description="Nucleophile" evidence="5">
    <location>
        <position position="376"/>
    </location>
</feature>
<dbReference type="SMART" id="SM00100">
    <property type="entry name" value="cNMP"/>
    <property type="match status" value="1"/>
</dbReference>
<dbReference type="InterPro" id="IPR050301">
    <property type="entry name" value="NTE"/>
</dbReference>
<keyword evidence="4 5" id="KW-0443">Lipid metabolism</keyword>
<reference evidence="9 10" key="1">
    <citation type="submission" date="2022-04" db="EMBL/GenBank/DDBJ databases">
        <authorList>
            <person name="Ye Y.-Q."/>
            <person name="Du Z.-J."/>
        </authorList>
    </citation>
    <scope>NUCLEOTIDE SEQUENCE [LARGE SCALE GENOMIC DNA]</scope>
    <source>
        <strain evidence="9 10">A6E488</strain>
    </source>
</reference>
<dbReference type="Pfam" id="PF00027">
    <property type="entry name" value="cNMP_binding"/>
    <property type="match status" value="1"/>
</dbReference>
<keyword evidence="3 5" id="KW-0442">Lipid degradation</keyword>
<dbReference type="InterPro" id="IPR016035">
    <property type="entry name" value="Acyl_Trfase/lysoPLipase"/>
</dbReference>
<evidence type="ECO:0000313" key="9">
    <source>
        <dbReference type="EMBL" id="MCT8973127.1"/>
    </source>
</evidence>
<accession>A0AAW5QYY1</accession>
<evidence type="ECO:0000256" key="4">
    <source>
        <dbReference type="ARBA" id="ARBA00023098"/>
    </source>
</evidence>
<name>A0AAW5QYY1_9HYPH</name>
<dbReference type="GO" id="GO:0016042">
    <property type="term" value="P:lipid catabolic process"/>
    <property type="evidence" value="ECO:0007669"/>
    <property type="project" value="UniProtKB-UniRule"/>
</dbReference>
<dbReference type="InterPro" id="IPR000595">
    <property type="entry name" value="cNMP-bd_dom"/>
</dbReference>
<dbReference type="Pfam" id="PF01734">
    <property type="entry name" value="Patatin"/>
    <property type="match status" value="1"/>
</dbReference>
<dbReference type="SUPFAM" id="SSF52151">
    <property type="entry name" value="FabD/lysophospholipase-like"/>
    <property type="match status" value="1"/>
</dbReference>
<feature type="short sequence motif" description="GXGXXG" evidence="5">
    <location>
        <begin position="347"/>
        <end position="352"/>
    </location>
</feature>
<dbReference type="SUPFAM" id="SSF51206">
    <property type="entry name" value="cAMP-binding domain-like"/>
    <property type="match status" value="1"/>
</dbReference>
<dbReference type="InterPro" id="IPR014710">
    <property type="entry name" value="RmlC-like_jellyroll"/>
</dbReference>
<dbReference type="InterPro" id="IPR002641">
    <property type="entry name" value="PNPLA_dom"/>
</dbReference>
<evidence type="ECO:0000256" key="5">
    <source>
        <dbReference type="PROSITE-ProRule" id="PRU01161"/>
    </source>
</evidence>
<dbReference type="AlphaFoldDB" id="A0AAW5QYY1"/>
<feature type="short sequence motif" description="GXSXG" evidence="5">
    <location>
        <begin position="374"/>
        <end position="378"/>
    </location>
</feature>
<dbReference type="InterPro" id="IPR018490">
    <property type="entry name" value="cNMP-bd_dom_sf"/>
</dbReference>
<feature type="compositionally biased region" description="Polar residues" evidence="6">
    <location>
        <begin position="1"/>
        <end position="11"/>
    </location>
</feature>
<dbReference type="Gene3D" id="2.60.120.10">
    <property type="entry name" value="Jelly Rolls"/>
    <property type="match status" value="1"/>
</dbReference>
<gene>
    <name evidence="9" type="ORF">MUB46_14785</name>
</gene>
<dbReference type="RefSeq" id="WP_261616708.1">
    <property type="nucleotide sequence ID" value="NZ_JALIDZ010000006.1"/>
</dbReference>
<feature type="short sequence motif" description="DGA/G" evidence="5">
    <location>
        <begin position="491"/>
        <end position="493"/>
    </location>
</feature>
<evidence type="ECO:0000256" key="6">
    <source>
        <dbReference type="SAM" id="MobiDB-lite"/>
    </source>
</evidence>
<dbReference type="PANTHER" id="PTHR14226">
    <property type="entry name" value="NEUROPATHY TARGET ESTERASE/SWISS CHEESE D.MELANOGASTER"/>
    <property type="match status" value="1"/>
</dbReference>
<evidence type="ECO:0000313" key="10">
    <source>
        <dbReference type="Proteomes" id="UP001320898"/>
    </source>
</evidence>
<evidence type="ECO:0000259" key="8">
    <source>
        <dbReference type="PROSITE" id="PS51635"/>
    </source>
</evidence>
<dbReference type="Gene3D" id="3.40.1090.10">
    <property type="entry name" value="Cytosolic phospholipase A2 catalytic domain"/>
    <property type="match status" value="2"/>
</dbReference>
<evidence type="ECO:0000256" key="2">
    <source>
        <dbReference type="ARBA" id="ARBA00022801"/>
    </source>
</evidence>
<evidence type="ECO:0000259" key="7">
    <source>
        <dbReference type="PROSITE" id="PS50042"/>
    </source>
</evidence>
<keyword evidence="2 5" id="KW-0378">Hydrolase</keyword>
<protein>
    <submittedName>
        <fullName evidence="9">Patatin-like phospholipase domain-containing protein</fullName>
    </submittedName>
</protein>
<dbReference type="Proteomes" id="UP001320898">
    <property type="component" value="Unassembled WGS sequence"/>
</dbReference>
<feature type="domain" description="Cyclic nucleotide-binding" evidence="7">
    <location>
        <begin position="37"/>
        <end position="154"/>
    </location>
</feature>
<organism evidence="9 10">
    <name type="scientific">Microbaculum marinisediminis</name>
    <dbReference type="NCBI Taxonomy" id="2931392"/>
    <lineage>
        <taxon>Bacteria</taxon>
        <taxon>Pseudomonadati</taxon>
        <taxon>Pseudomonadota</taxon>
        <taxon>Alphaproteobacteria</taxon>
        <taxon>Hyphomicrobiales</taxon>
        <taxon>Tepidamorphaceae</taxon>
        <taxon>Microbaculum</taxon>
    </lineage>
</organism>
<feature type="active site" description="Proton acceptor" evidence="5">
    <location>
        <position position="491"/>
    </location>
</feature>
<dbReference type="CDD" id="cd00038">
    <property type="entry name" value="CAP_ED"/>
    <property type="match status" value="1"/>
</dbReference>
<evidence type="ECO:0000256" key="1">
    <source>
        <dbReference type="ARBA" id="ARBA00006636"/>
    </source>
</evidence>
<dbReference type="PROSITE" id="PS50042">
    <property type="entry name" value="CNMP_BINDING_3"/>
    <property type="match status" value="1"/>
</dbReference>
<keyword evidence="10" id="KW-1185">Reference proteome</keyword>
<dbReference type="GO" id="GO:0004622">
    <property type="term" value="F:phosphatidylcholine lysophospholipase activity"/>
    <property type="evidence" value="ECO:0007669"/>
    <property type="project" value="UniProtKB-ARBA"/>
</dbReference>
<dbReference type="PROSITE" id="PS51635">
    <property type="entry name" value="PNPLA"/>
    <property type="match status" value="1"/>
</dbReference>
<feature type="region of interest" description="Disordered" evidence="6">
    <location>
        <begin position="1"/>
        <end position="22"/>
    </location>
</feature>
<sequence>MGTVSTLNVRGSDSVGARRDGDRSYPRLARALRCLEPFRSLSRRSFADVARMVELRCIARGQVLFERGDPSDTLYLVASGRFFVFIDADQDPVAEIGVGEPVGDLAFLTGQPRTATVVAARDSEVIAVSRTTYQQLFERVPLLQEGLLVRLAERMQTIAATARPPARSPGRTIALCPVGLAPIPHILVKRLEAALAQYGPTQVLRPDPVPDPAADHGAAAIDIRLSNLERDCRFVLCPLPVPEADGAERAELLLRQCDSVVLVGRLGDAAVPGRDRLERTCADLFLTRNRSLILWRETSTTPIAGTPAWLARHKVALHHHVALDAPGDAERVARFLAGRAVGAVFGGGGALGCGHLGLARAFRDAGMAFDIFGGTSAGAAMALTLAAGKRPEDVMDRIDEIFVRKRALRRFTLPVFSFLDHTVFERELVASYGNADIADLPLNAFAVSTNLSRDSLHVHRTGPIWQAIRSSGAVPGALPPFTTEEGDLLVDGALVDNLPVSVMRDLKIGPNVLAGFFREDRRPRGRRYDPVPGRERLIADIVLQRRRSFPSLFDVLSRAMLVTSRRSLRETEIGSDLLVSLPVPDRMGLLDWKSGRAQEERCYRYVSRLIEEAGGPMALIEQAQRDRSAVRP</sequence>
<comment type="similarity">
    <text evidence="1">Belongs to the NTE family.</text>
</comment>
<evidence type="ECO:0000256" key="3">
    <source>
        <dbReference type="ARBA" id="ARBA00022963"/>
    </source>
</evidence>
<comment type="caution">
    <text evidence="9">The sequence shown here is derived from an EMBL/GenBank/DDBJ whole genome shotgun (WGS) entry which is preliminary data.</text>
</comment>
<dbReference type="PANTHER" id="PTHR14226:SF29">
    <property type="entry name" value="NEUROPATHY TARGET ESTERASE SWS"/>
    <property type="match status" value="1"/>
</dbReference>
<feature type="domain" description="PNPLA" evidence="8">
    <location>
        <begin position="343"/>
        <end position="504"/>
    </location>
</feature>